<gene>
    <name evidence="4" type="ORF">HNR38_000271</name>
</gene>
<sequence length="222" mass="23972">MTHCLKTLAVSFGLTASVAAAPVMAEVRLTLGECLDTHVVDGKERNLGPGAELVLANGVHQLVVDCTVSVGRSEDETFPETSEALVVRFDASDSALTLAAPTIRSRQQLEAFNRSRDLRLQTAGGDEVGYQVAVLEKEGFQVFRDYLREVEVFNRSSSPAATSGFRAPAVAGAATDVKASAGQPSGAAAPDQELVNQMLRYWYLKADPKTRNEWKNWILSSE</sequence>
<name>A0A840U6H6_9GAMM</name>
<comment type="similarity">
    <text evidence="1">Belongs to the UPF0319 family.</text>
</comment>
<dbReference type="RefSeq" id="WP_183698988.1">
    <property type="nucleotide sequence ID" value="NZ_JACHFE010000001.1"/>
</dbReference>
<evidence type="ECO:0000313" key="5">
    <source>
        <dbReference type="Proteomes" id="UP000591735"/>
    </source>
</evidence>
<dbReference type="PANTHER" id="PTHR38108">
    <property type="entry name" value="UPF0319 PROTEIN YCCT"/>
    <property type="match status" value="1"/>
</dbReference>
<evidence type="ECO:0000256" key="2">
    <source>
        <dbReference type="ARBA" id="ARBA00022729"/>
    </source>
</evidence>
<evidence type="ECO:0000256" key="3">
    <source>
        <dbReference type="SAM" id="SignalP"/>
    </source>
</evidence>
<evidence type="ECO:0000256" key="1">
    <source>
        <dbReference type="ARBA" id="ARBA00008490"/>
    </source>
</evidence>
<organism evidence="4 5">
    <name type="scientific">Marinobacter oulmenensis</name>
    <dbReference type="NCBI Taxonomy" id="643747"/>
    <lineage>
        <taxon>Bacteria</taxon>
        <taxon>Pseudomonadati</taxon>
        <taxon>Pseudomonadota</taxon>
        <taxon>Gammaproteobacteria</taxon>
        <taxon>Pseudomonadales</taxon>
        <taxon>Marinobacteraceae</taxon>
        <taxon>Marinobacter</taxon>
    </lineage>
</organism>
<dbReference type="Proteomes" id="UP000591735">
    <property type="component" value="Unassembled WGS sequence"/>
</dbReference>
<accession>A0A840U6H6</accession>
<reference evidence="4 5" key="1">
    <citation type="submission" date="2020-08" db="EMBL/GenBank/DDBJ databases">
        <title>Genomic Encyclopedia of Type Strains, Phase IV (KMG-IV): sequencing the most valuable type-strain genomes for metagenomic binning, comparative biology and taxonomic classification.</title>
        <authorList>
            <person name="Goeker M."/>
        </authorList>
    </citation>
    <scope>NUCLEOTIDE SEQUENCE [LARGE SCALE GENOMIC DNA]</scope>
    <source>
        <strain evidence="4 5">DSM 22359</strain>
    </source>
</reference>
<feature type="signal peptide" evidence="3">
    <location>
        <begin position="1"/>
        <end position="25"/>
    </location>
</feature>
<evidence type="ECO:0000313" key="4">
    <source>
        <dbReference type="EMBL" id="MBB5319803.1"/>
    </source>
</evidence>
<proteinExistence type="inferred from homology"/>
<comment type="caution">
    <text evidence="4">The sequence shown here is derived from an EMBL/GenBank/DDBJ whole genome shotgun (WGS) entry which is preliminary data.</text>
</comment>
<keyword evidence="5" id="KW-1185">Reference proteome</keyword>
<dbReference type="PANTHER" id="PTHR38108:SF1">
    <property type="entry name" value="UPF0319 PROTEIN YCCT"/>
    <property type="match status" value="1"/>
</dbReference>
<keyword evidence="2 3" id="KW-0732">Signal</keyword>
<dbReference type="AlphaFoldDB" id="A0A840U6H6"/>
<feature type="chain" id="PRO_5032459092" evidence="3">
    <location>
        <begin position="26"/>
        <end position="222"/>
    </location>
</feature>
<dbReference type="EMBL" id="JACHFE010000001">
    <property type="protein sequence ID" value="MBB5319803.1"/>
    <property type="molecule type" value="Genomic_DNA"/>
</dbReference>
<dbReference type="InterPro" id="IPR018635">
    <property type="entry name" value="UPF0319"/>
</dbReference>
<protein>
    <submittedName>
        <fullName evidence="4">Uncharacterized protein</fullName>
    </submittedName>
</protein>
<dbReference type="Pfam" id="PF09829">
    <property type="entry name" value="DUF2057"/>
    <property type="match status" value="1"/>
</dbReference>